<protein>
    <submittedName>
        <fullName evidence="2">Uncharacterized protein</fullName>
    </submittedName>
</protein>
<feature type="compositionally biased region" description="Low complexity" evidence="1">
    <location>
        <begin position="68"/>
        <end position="82"/>
    </location>
</feature>
<feature type="compositionally biased region" description="Acidic residues" evidence="1">
    <location>
        <begin position="15"/>
        <end position="27"/>
    </location>
</feature>
<dbReference type="Proteomes" id="UP000037822">
    <property type="component" value="Unassembled WGS sequence"/>
</dbReference>
<evidence type="ECO:0000313" key="3">
    <source>
        <dbReference type="Proteomes" id="UP000037822"/>
    </source>
</evidence>
<gene>
    <name evidence="2" type="ORF">AE618_13130</name>
</gene>
<dbReference type="PATRIC" id="fig|1526658.3.peg.4064"/>
<sequence length="88" mass="9421">MEEAVERLIAVLDSLDGDTDLEPENDAEQTGTETLGGGFRNSPFGDDDEDSHDAEAGDADRELTLGWSEGESMSGRLSSGGSRQEEWA</sequence>
<feature type="compositionally biased region" description="Basic and acidic residues" evidence="1">
    <location>
        <begin position="53"/>
        <end position="63"/>
    </location>
</feature>
<evidence type="ECO:0000256" key="1">
    <source>
        <dbReference type="SAM" id="MobiDB-lite"/>
    </source>
</evidence>
<reference evidence="2 3" key="1">
    <citation type="submission" date="2015-07" db="EMBL/GenBank/DDBJ databases">
        <title>Whole genome sequencing of Bosea vaviloviae isolated from cave pool.</title>
        <authorList>
            <person name="Tan N.E.H."/>
            <person name="Lee Y.P."/>
            <person name="Gan H.M."/>
            <person name="Barton H."/>
            <person name="Savka M.A."/>
        </authorList>
    </citation>
    <scope>NUCLEOTIDE SEQUENCE [LARGE SCALE GENOMIC DNA]</scope>
    <source>
        <strain evidence="2 3">SD260</strain>
    </source>
</reference>
<keyword evidence="3" id="KW-1185">Reference proteome</keyword>
<dbReference type="EMBL" id="LGSZ01000040">
    <property type="protein sequence ID" value="KPH80675.1"/>
    <property type="molecule type" value="Genomic_DNA"/>
</dbReference>
<comment type="caution">
    <text evidence="2">The sequence shown here is derived from an EMBL/GenBank/DDBJ whole genome shotgun (WGS) entry which is preliminary data.</text>
</comment>
<proteinExistence type="predicted"/>
<organism evidence="2 3">
    <name type="scientific">Bosea vaviloviae</name>
    <dbReference type="NCBI Taxonomy" id="1526658"/>
    <lineage>
        <taxon>Bacteria</taxon>
        <taxon>Pseudomonadati</taxon>
        <taxon>Pseudomonadota</taxon>
        <taxon>Alphaproteobacteria</taxon>
        <taxon>Hyphomicrobiales</taxon>
        <taxon>Boseaceae</taxon>
        <taxon>Bosea</taxon>
    </lineage>
</organism>
<evidence type="ECO:0000313" key="2">
    <source>
        <dbReference type="EMBL" id="KPH80675.1"/>
    </source>
</evidence>
<name>A0A0N1FHZ4_9HYPH</name>
<accession>A0A0N1FHZ4</accession>
<dbReference type="AlphaFoldDB" id="A0A0N1FHZ4"/>
<feature type="region of interest" description="Disordered" evidence="1">
    <location>
        <begin position="13"/>
        <end position="88"/>
    </location>
</feature>